<accession>A0A239E2F0</accession>
<dbReference type="OrthoDB" id="9810153at2"/>
<dbReference type="InterPro" id="IPR009343">
    <property type="entry name" value="DUF1002"/>
</dbReference>
<organism evidence="1 2">
    <name type="scientific">Anaerovirgula multivorans</name>
    <dbReference type="NCBI Taxonomy" id="312168"/>
    <lineage>
        <taxon>Bacteria</taxon>
        <taxon>Bacillati</taxon>
        <taxon>Bacillota</taxon>
        <taxon>Clostridia</taxon>
        <taxon>Peptostreptococcales</taxon>
        <taxon>Natronincolaceae</taxon>
        <taxon>Anaerovirgula</taxon>
    </lineage>
</organism>
<dbReference type="Pfam" id="PF06207">
    <property type="entry name" value="DUF1002"/>
    <property type="match status" value="1"/>
</dbReference>
<proteinExistence type="predicted"/>
<sequence>MKKLKFIYITLLSLLLVVFVSYGSQQVVVTLGNDLNQQQRQQMLDLFRVEEETTRILVVTNEEERRYLEGVATERQIGTRAISSAFVENLQQGEGMSVETYNITWVTGEMIMNALITAEVTDAKVIAAAPFDVSGTAALTGILKAFEELRGKPIDEEQKRVANEEMITTGELGEDIGKDEATTLIREIKQIIVERRIQEPEEIRRVVIEIAGQLNIQLSEEQVGNITNLMRQITKLNINTEAIKQQLEGIGQQLRDISRDNQEVQSLLGRIIEMLRKLIESILGIFSR</sequence>
<reference evidence="2" key="1">
    <citation type="submission" date="2017-06" db="EMBL/GenBank/DDBJ databases">
        <authorList>
            <person name="Varghese N."/>
            <person name="Submissions S."/>
        </authorList>
    </citation>
    <scope>NUCLEOTIDE SEQUENCE [LARGE SCALE GENOMIC DNA]</scope>
    <source>
        <strain evidence="2">SCA</strain>
    </source>
</reference>
<dbReference type="EMBL" id="FZOJ01000009">
    <property type="protein sequence ID" value="SNS38561.1"/>
    <property type="molecule type" value="Genomic_DNA"/>
</dbReference>
<gene>
    <name evidence="1" type="ORF">SAMN05446037_100920</name>
</gene>
<dbReference type="Proteomes" id="UP000198304">
    <property type="component" value="Unassembled WGS sequence"/>
</dbReference>
<evidence type="ECO:0000313" key="2">
    <source>
        <dbReference type="Proteomes" id="UP000198304"/>
    </source>
</evidence>
<dbReference type="RefSeq" id="WP_089282889.1">
    <property type="nucleotide sequence ID" value="NZ_FZOJ01000009.1"/>
</dbReference>
<protein>
    <submittedName>
        <fullName evidence="1">Uncharacterized protein YpuA, DUF1002 family</fullName>
    </submittedName>
</protein>
<keyword evidence="2" id="KW-1185">Reference proteome</keyword>
<name>A0A239E2F0_9FIRM</name>
<evidence type="ECO:0000313" key="1">
    <source>
        <dbReference type="EMBL" id="SNS38561.1"/>
    </source>
</evidence>
<dbReference type="AlphaFoldDB" id="A0A239E2F0"/>